<proteinExistence type="inferred from homology"/>
<dbReference type="Gene3D" id="1.20.1600.10">
    <property type="entry name" value="Outer membrane efflux proteins (OEP)"/>
    <property type="match status" value="1"/>
</dbReference>
<dbReference type="Pfam" id="PF02321">
    <property type="entry name" value="OEP"/>
    <property type="match status" value="2"/>
</dbReference>
<keyword evidence="3" id="KW-0813">Transport</keyword>
<keyword evidence="6" id="KW-0472">Membrane</keyword>
<reference evidence="8 9" key="1">
    <citation type="submission" date="2015-11" db="EMBL/GenBank/DDBJ databases">
        <title>Sequence of Pedobacter ginsenosidimutans.</title>
        <authorList>
            <person name="Carson E."/>
            <person name="Keyser V."/>
            <person name="Newman J."/>
            <person name="Miller J."/>
        </authorList>
    </citation>
    <scope>NUCLEOTIDE SEQUENCE [LARGE SCALE GENOMIC DNA]</scope>
    <source>
        <strain evidence="8 9">KACC 14530</strain>
    </source>
</reference>
<dbReference type="GO" id="GO:0015288">
    <property type="term" value="F:porin activity"/>
    <property type="evidence" value="ECO:0007669"/>
    <property type="project" value="TreeGrafter"/>
</dbReference>
<evidence type="ECO:0000256" key="2">
    <source>
        <dbReference type="ARBA" id="ARBA00007613"/>
    </source>
</evidence>
<keyword evidence="7" id="KW-0998">Cell outer membrane</keyword>
<dbReference type="PANTHER" id="PTHR30026:SF20">
    <property type="entry name" value="OUTER MEMBRANE PROTEIN TOLC"/>
    <property type="match status" value="1"/>
</dbReference>
<evidence type="ECO:0000256" key="4">
    <source>
        <dbReference type="ARBA" id="ARBA00022452"/>
    </source>
</evidence>
<dbReference type="InterPro" id="IPR003423">
    <property type="entry name" value="OMP_efflux"/>
</dbReference>
<organism evidence="8 9">
    <name type="scientific">Pedobacter ginsenosidimutans</name>
    <dbReference type="NCBI Taxonomy" id="687842"/>
    <lineage>
        <taxon>Bacteria</taxon>
        <taxon>Pseudomonadati</taxon>
        <taxon>Bacteroidota</taxon>
        <taxon>Sphingobacteriia</taxon>
        <taxon>Sphingobacteriales</taxon>
        <taxon>Sphingobacteriaceae</taxon>
        <taxon>Pedobacter</taxon>
    </lineage>
</organism>
<comment type="similarity">
    <text evidence="2">Belongs to the outer membrane factor (OMF) (TC 1.B.17) family.</text>
</comment>
<dbReference type="Proteomes" id="UP000051950">
    <property type="component" value="Unassembled WGS sequence"/>
</dbReference>
<evidence type="ECO:0000256" key="5">
    <source>
        <dbReference type="ARBA" id="ARBA00022692"/>
    </source>
</evidence>
<keyword evidence="5" id="KW-0812">Transmembrane</keyword>
<evidence type="ECO:0000313" key="8">
    <source>
        <dbReference type="EMBL" id="KRT15295.1"/>
    </source>
</evidence>
<dbReference type="GO" id="GO:1990281">
    <property type="term" value="C:efflux pump complex"/>
    <property type="evidence" value="ECO:0007669"/>
    <property type="project" value="TreeGrafter"/>
</dbReference>
<keyword evidence="4" id="KW-1134">Transmembrane beta strand</keyword>
<dbReference type="GO" id="GO:0009279">
    <property type="term" value="C:cell outer membrane"/>
    <property type="evidence" value="ECO:0007669"/>
    <property type="project" value="UniProtKB-SubCell"/>
</dbReference>
<evidence type="ECO:0000256" key="1">
    <source>
        <dbReference type="ARBA" id="ARBA00004442"/>
    </source>
</evidence>
<comment type="caution">
    <text evidence="8">The sequence shown here is derived from an EMBL/GenBank/DDBJ whole genome shotgun (WGS) entry which is preliminary data.</text>
</comment>
<dbReference type="GO" id="GO:0015562">
    <property type="term" value="F:efflux transmembrane transporter activity"/>
    <property type="evidence" value="ECO:0007669"/>
    <property type="project" value="InterPro"/>
</dbReference>
<accession>A0A0T5VNM2</accession>
<evidence type="ECO:0000313" key="9">
    <source>
        <dbReference type="Proteomes" id="UP000051950"/>
    </source>
</evidence>
<dbReference type="InterPro" id="IPR051906">
    <property type="entry name" value="TolC-like"/>
</dbReference>
<dbReference type="AlphaFoldDB" id="A0A0T5VNM2"/>
<evidence type="ECO:0000256" key="3">
    <source>
        <dbReference type="ARBA" id="ARBA00022448"/>
    </source>
</evidence>
<name>A0A0T5VNM2_9SPHI</name>
<gene>
    <name evidence="8" type="ORF">ASU31_14775</name>
</gene>
<comment type="subcellular location">
    <subcellularLocation>
        <location evidence="1">Cell outer membrane</location>
    </subcellularLocation>
</comment>
<dbReference type="STRING" id="687842.ASU31_14775"/>
<evidence type="ECO:0000256" key="7">
    <source>
        <dbReference type="ARBA" id="ARBA00023237"/>
    </source>
</evidence>
<dbReference type="OrthoDB" id="9811587at2"/>
<evidence type="ECO:0000256" key="6">
    <source>
        <dbReference type="ARBA" id="ARBA00023136"/>
    </source>
</evidence>
<dbReference type="RefSeq" id="WP_057933065.1">
    <property type="nucleotide sequence ID" value="NZ_LMZQ01000010.1"/>
</dbReference>
<dbReference type="EMBL" id="LMZQ01000010">
    <property type="protein sequence ID" value="KRT15295.1"/>
    <property type="molecule type" value="Genomic_DNA"/>
</dbReference>
<sequence length="431" mass="47658">MRKYIKYIVVLILLVAPYAIKAQDIPQVWDLKTAIEYAKEKNISINTLKLSSQTAEQNLIASKAAVLPNLSGNVSQAISNYKSGLQNTSGFGLSSDMTLYNGSYLKNDIKAKELSLQTANLSVEAAKNDITISITQAYLNILLARENITYLKDLLTTSEAQVKQSEQQYKFGTIAKKDLLQLQATYANDKYTLVTAQNTLQQNILTLKQLLQLPTATPFEVSTTDTVAVAPALDNLASAQDQALRTRPEIKSGELNIQLQTTELAKAKSTLRPTLSLGGSLNTGYNNNNIGSYGYQLNNNFYQNLGLTLSIPIFDRKVTKTNVAKANIGIEQARLSLLDAKTTLTQNVERAYINVQNANSQYAAAQEQFNYTREALRISNAALKEGTNNIVENLQQKNLYVQALQAFVQAKYTASLYTKIYNFYTGIPITN</sequence>
<keyword evidence="9" id="KW-1185">Reference proteome</keyword>
<protein>
    <submittedName>
        <fullName evidence="8">Transporter</fullName>
    </submittedName>
</protein>
<dbReference type="SUPFAM" id="SSF56954">
    <property type="entry name" value="Outer membrane efflux proteins (OEP)"/>
    <property type="match status" value="1"/>
</dbReference>
<dbReference type="PANTHER" id="PTHR30026">
    <property type="entry name" value="OUTER MEMBRANE PROTEIN TOLC"/>
    <property type="match status" value="1"/>
</dbReference>